<dbReference type="AlphaFoldDB" id="A0A9Q9FFK0"/>
<evidence type="ECO:0000259" key="9">
    <source>
        <dbReference type="Pfam" id="PF08323"/>
    </source>
</evidence>
<dbReference type="Gene3D" id="3.40.50.2000">
    <property type="entry name" value="Glycogen Phosphorylase B"/>
    <property type="match status" value="2"/>
</dbReference>
<dbReference type="InterPro" id="IPR013534">
    <property type="entry name" value="Starch_synth_cat_dom"/>
</dbReference>
<comment type="catalytic activity">
    <reaction evidence="1 7">
        <text>[(1-&gt;4)-alpha-D-glucosyl](n) + ADP-alpha-D-glucose = [(1-&gt;4)-alpha-D-glucosyl](n+1) + ADP + H(+)</text>
        <dbReference type="Rhea" id="RHEA:18189"/>
        <dbReference type="Rhea" id="RHEA-COMP:9584"/>
        <dbReference type="Rhea" id="RHEA-COMP:9587"/>
        <dbReference type="ChEBI" id="CHEBI:15378"/>
        <dbReference type="ChEBI" id="CHEBI:15444"/>
        <dbReference type="ChEBI" id="CHEBI:57498"/>
        <dbReference type="ChEBI" id="CHEBI:456216"/>
        <dbReference type="EC" id="2.4.1.21"/>
    </reaction>
</comment>
<dbReference type="InterPro" id="IPR001296">
    <property type="entry name" value="Glyco_trans_1"/>
</dbReference>
<dbReference type="Proteomes" id="UP001058072">
    <property type="component" value="Chromosome"/>
</dbReference>
<keyword evidence="5 7" id="KW-0808">Transferase</keyword>
<evidence type="ECO:0000256" key="7">
    <source>
        <dbReference type="HAMAP-Rule" id="MF_00484"/>
    </source>
</evidence>
<keyword evidence="12" id="KW-1185">Reference proteome</keyword>
<keyword evidence="4 7" id="KW-0328">Glycosyltransferase</keyword>
<dbReference type="PANTHER" id="PTHR45825:SF11">
    <property type="entry name" value="ALPHA AMYLASE DOMAIN-CONTAINING PROTEIN"/>
    <property type="match status" value="1"/>
</dbReference>
<evidence type="ECO:0000256" key="3">
    <source>
        <dbReference type="ARBA" id="ARBA00010281"/>
    </source>
</evidence>
<dbReference type="GO" id="GO:0009011">
    <property type="term" value="F:alpha-1,4-glucan glucosyltransferase (ADP-glucose donor) activity"/>
    <property type="evidence" value="ECO:0007669"/>
    <property type="project" value="UniProtKB-UniRule"/>
</dbReference>
<organism evidence="11 13">
    <name type="scientific">Turicibacter bilis</name>
    <dbReference type="NCBI Taxonomy" id="2735723"/>
    <lineage>
        <taxon>Bacteria</taxon>
        <taxon>Bacillati</taxon>
        <taxon>Bacillota</taxon>
        <taxon>Erysipelotrichia</taxon>
        <taxon>Erysipelotrichales</taxon>
        <taxon>Turicibacteraceae</taxon>
        <taxon>Turicibacter</taxon>
    </lineage>
</organism>
<dbReference type="EC" id="2.4.1.21" evidence="7"/>
<protein>
    <recommendedName>
        <fullName evidence="7">Glycogen synthase</fullName>
        <ecNumber evidence="7">2.4.1.21</ecNumber>
    </recommendedName>
    <alternativeName>
        <fullName evidence="7">Starch [bacterial glycogen] synthase</fullName>
    </alternativeName>
</protein>
<dbReference type="EMBL" id="CP071250">
    <property type="protein sequence ID" value="UUF08667.1"/>
    <property type="molecule type" value="Genomic_DNA"/>
</dbReference>
<gene>
    <name evidence="7" type="primary">glgA</name>
    <name evidence="10" type="ORF">J0J69_12765</name>
    <name evidence="11" type="ORF">J0J70_01180</name>
</gene>
<reference evidence="11 12" key="1">
    <citation type="submission" date="2021-03" db="EMBL/GenBank/DDBJ databases">
        <title>Comparative Genomics and Metabolomics in the genus Turicibacter.</title>
        <authorList>
            <person name="Maki J."/>
            <person name="Looft T."/>
        </authorList>
    </citation>
    <scope>NUCLEOTIDE SEQUENCE</scope>
    <source>
        <strain evidence="11">ISU324</strain>
        <strain evidence="10 12">MMM721</strain>
    </source>
</reference>
<evidence type="ECO:0000313" key="13">
    <source>
        <dbReference type="Proteomes" id="UP001058072"/>
    </source>
</evidence>
<dbReference type="PANTHER" id="PTHR45825">
    <property type="entry name" value="GRANULE-BOUND STARCH SYNTHASE 1, CHLOROPLASTIC/AMYLOPLASTIC"/>
    <property type="match status" value="1"/>
</dbReference>
<dbReference type="Proteomes" id="UP001058016">
    <property type="component" value="Chromosome"/>
</dbReference>
<dbReference type="GO" id="GO:0005978">
    <property type="term" value="P:glycogen biosynthetic process"/>
    <property type="evidence" value="ECO:0007669"/>
    <property type="project" value="UniProtKB-UniRule"/>
</dbReference>
<dbReference type="EMBL" id="CP071249">
    <property type="protein sequence ID" value="UUF05886.1"/>
    <property type="molecule type" value="Genomic_DNA"/>
</dbReference>
<evidence type="ECO:0000313" key="10">
    <source>
        <dbReference type="EMBL" id="UUF05886.1"/>
    </source>
</evidence>
<evidence type="ECO:0000256" key="2">
    <source>
        <dbReference type="ARBA" id="ARBA00002764"/>
    </source>
</evidence>
<feature type="binding site" evidence="7">
    <location>
        <position position="15"/>
    </location>
    <ligand>
        <name>ADP-alpha-D-glucose</name>
        <dbReference type="ChEBI" id="CHEBI:57498"/>
    </ligand>
</feature>
<sequence length="463" mass="53711">MKIAFVSSEVYPFIKTGGLADVAYALPKALVKQGHDVRVILPGYKQIPEGMLKGAYWVTNVEVMGKLFWINCVELEGVKYYLIFEPLFSNRHSIYECEDRDYQFAMFCEVTLRLLKNINFQPNIIHTNDWQTGLIPFFMDQRYYADPFYYNTKTVYTIHNLRFQGQFTSHAVRHLGYRFDDININYMQLGIQYANKVTTVSETYAKEILTDFYGENLNHILSMRQSDLSGIVNGIDTDIFNPAVDTALVSPYTEETLELKLKNKEELQRRFNLEINADIPLIGIVTRLDSQKGLDLITCVLEELLIYDNIQFFLLGSGEAKYEQYFQWIRDKYPKQVGIYLGYNGKLANLVYGASDMFLMPSLYEPCGLSQLISLRYGTVPIVRETGGLNDTVHSYNEATGEGNGFSFTNYNAHDMLYTIRRALDYYHHNKEVWHQLMVTGMTGDYSWEHSAHRYVELYQSMF</sequence>
<comment type="pathway">
    <text evidence="7">Glycan biosynthesis; glycogen biosynthesis.</text>
</comment>
<evidence type="ECO:0000313" key="11">
    <source>
        <dbReference type="EMBL" id="UUF08667.1"/>
    </source>
</evidence>
<accession>A0A9Q9FFK0</accession>
<evidence type="ECO:0000313" key="12">
    <source>
        <dbReference type="Proteomes" id="UP001058016"/>
    </source>
</evidence>
<dbReference type="HAMAP" id="MF_00484">
    <property type="entry name" value="Glycogen_synth"/>
    <property type="match status" value="1"/>
</dbReference>
<evidence type="ECO:0000256" key="6">
    <source>
        <dbReference type="ARBA" id="ARBA00023056"/>
    </source>
</evidence>
<dbReference type="NCBIfam" id="TIGR02095">
    <property type="entry name" value="glgA"/>
    <property type="match status" value="1"/>
</dbReference>
<dbReference type="Pfam" id="PF08323">
    <property type="entry name" value="Glyco_transf_5"/>
    <property type="match status" value="1"/>
</dbReference>
<evidence type="ECO:0000259" key="8">
    <source>
        <dbReference type="Pfam" id="PF00534"/>
    </source>
</evidence>
<dbReference type="SUPFAM" id="SSF53756">
    <property type="entry name" value="UDP-Glycosyltransferase/glycogen phosphorylase"/>
    <property type="match status" value="1"/>
</dbReference>
<feature type="domain" description="Glycosyl transferase family 1" evidence="8">
    <location>
        <begin position="270"/>
        <end position="425"/>
    </location>
</feature>
<dbReference type="InterPro" id="IPR011835">
    <property type="entry name" value="GS/SS"/>
</dbReference>
<dbReference type="CDD" id="cd03791">
    <property type="entry name" value="GT5_Glycogen_synthase_DULL1-like"/>
    <property type="match status" value="1"/>
</dbReference>
<proteinExistence type="inferred from homology"/>
<name>A0A9Q9FFK0_9FIRM</name>
<evidence type="ECO:0000256" key="1">
    <source>
        <dbReference type="ARBA" id="ARBA00001478"/>
    </source>
</evidence>
<dbReference type="Pfam" id="PF00534">
    <property type="entry name" value="Glycos_transf_1"/>
    <property type="match status" value="1"/>
</dbReference>
<evidence type="ECO:0000256" key="5">
    <source>
        <dbReference type="ARBA" id="ARBA00022679"/>
    </source>
</evidence>
<keyword evidence="6 7" id="KW-0320">Glycogen biosynthesis</keyword>
<evidence type="ECO:0000256" key="4">
    <source>
        <dbReference type="ARBA" id="ARBA00022676"/>
    </source>
</evidence>
<dbReference type="GO" id="GO:0004373">
    <property type="term" value="F:alpha-1,4-glucan glucosyltransferase (UDP-glucose donor) activity"/>
    <property type="evidence" value="ECO:0007669"/>
    <property type="project" value="InterPro"/>
</dbReference>
<comment type="similarity">
    <text evidence="3 7">Belongs to the glycosyltransferase 1 family. Bacterial/plant glycogen synthase subfamily.</text>
</comment>
<comment type="function">
    <text evidence="2 7">Synthesizes alpha-1,4-glucan chains using ADP-glucose.</text>
</comment>
<dbReference type="RefSeq" id="WP_055277641.1">
    <property type="nucleotide sequence ID" value="NZ_CP071249.1"/>
</dbReference>
<feature type="domain" description="Starch synthase catalytic" evidence="9">
    <location>
        <begin position="2"/>
        <end position="222"/>
    </location>
</feature>